<evidence type="ECO:0000256" key="2">
    <source>
        <dbReference type="SAM" id="MobiDB-lite"/>
    </source>
</evidence>
<feature type="coiled-coil region" evidence="1">
    <location>
        <begin position="41"/>
        <end position="68"/>
    </location>
</feature>
<organism evidence="3 4">
    <name type="scientific">Candidatus Pseudoramibacter fermentans</name>
    <dbReference type="NCBI Taxonomy" id="2594427"/>
    <lineage>
        <taxon>Bacteria</taxon>
        <taxon>Bacillati</taxon>
        <taxon>Bacillota</taxon>
        <taxon>Clostridia</taxon>
        <taxon>Eubacteriales</taxon>
        <taxon>Eubacteriaceae</taxon>
        <taxon>Pseudoramibacter</taxon>
    </lineage>
</organism>
<gene>
    <name evidence="3" type="ORF">FRC53_00730</name>
</gene>
<evidence type="ECO:0000256" key="1">
    <source>
        <dbReference type="SAM" id="Coils"/>
    </source>
</evidence>
<dbReference type="Proteomes" id="UP000473648">
    <property type="component" value="Unassembled WGS sequence"/>
</dbReference>
<keyword evidence="4" id="KW-1185">Reference proteome</keyword>
<comment type="caution">
    <text evidence="3">The sequence shown here is derived from an EMBL/GenBank/DDBJ whole genome shotgun (WGS) entry which is preliminary data.</text>
</comment>
<protein>
    <submittedName>
        <fullName evidence="3">Uncharacterized protein</fullName>
    </submittedName>
</protein>
<dbReference type="AlphaFoldDB" id="A0A6L5GP52"/>
<keyword evidence="1" id="KW-0175">Coiled coil</keyword>
<evidence type="ECO:0000313" key="3">
    <source>
        <dbReference type="EMBL" id="MQM71967.1"/>
    </source>
</evidence>
<name>A0A6L5GP52_9FIRM</name>
<evidence type="ECO:0000313" key="4">
    <source>
        <dbReference type="Proteomes" id="UP000473648"/>
    </source>
</evidence>
<accession>A0A6L5GP52</accession>
<sequence>MSNIEDVRYGWNFMAKLLGADLGGQTAYSDYVQNVADNSRIQLQNNKIREINNAIDELTQNISALNDSHPGIGPDQLKGFVAEEWHAQTFNIDAISKDSANRAWTLKENGYASVDIDTNFGKQYSLKYSNYADKAEQMQAALNRYTHRPKYHGQERLIAAEQVQDAKAAARRRAIRNSEIRPDVSQSHSETGKHLLGKVSDGKGVESKELSIKESKTIAREVRKKSFDAEKHGYEKQTPLNKVQIDYLNQAMKAGLTAATISAIVQLVPELYKAIDFLIKHGEIDLNGITQSGKKVISVSAESFLRGSIAYGIEMSIQKGLLGEAVKAVTPTIVGAAVTIVLGTIKDSIYVAAGKMSEKEMGMRFIDSMIISSGYLASMKIGGIIAQALCPQLPGIGYAIGSLLGCSVAVVYSIGKKKLISFCVDTGFTCFGLVDQNYQIPEEALKELGVETISIPHADVERTRVNTISTQQSLDTVQYDTIDIKVLKRGIIGVNRVGYVC</sequence>
<feature type="region of interest" description="Disordered" evidence="2">
    <location>
        <begin position="181"/>
        <end position="202"/>
    </location>
</feature>
<reference evidence="3" key="1">
    <citation type="journal article" date="2020" name="Appl. Environ. Microbiol.">
        <title>Medium-Chain Fatty Acid Synthesis by 'Candidatus Weimeria bifida' gen. nov., sp. nov., and 'Candidatus Pseudoramibacter fermentans' sp. nov.</title>
        <authorList>
            <person name="Scarborough M.J."/>
            <person name="Myers K.S."/>
            <person name="Donohue T.J."/>
            <person name="Noguera D.R."/>
        </authorList>
    </citation>
    <scope>NUCLEOTIDE SEQUENCE</scope>
    <source>
        <strain evidence="3">EUB1.1</strain>
    </source>
</reference>
<dbReference type="EMBL" id="VOGB01000003">
    <property type="protein sequence ID" value="MQM71967.1"/>
    <property type="molecule type" value="Genomic_DNA"/>
</dbReference>
<proteinExistence type="predicted"/>